<reference evidence="1" key="1">
    <citation type="submission" date="2020-02" db="EMBL/GenBank/DDBJ databases">
        <authorList>
            <person name="Meier V. D."/>
        </authorList>
    </citation>
    <scope>NUCLEOTIDE SEQUENCE</scope>
    <source>
        <strain evidence="1">AVDCRST_MAG45</strain>
    </source>
</reference>
<dbReference type="PANTHER" id="PTHR42852:SF13">
    <property type="entry name" value="PROTEIN DIPZ"/>
    <property type="match status" value="1"/>
</dbReference>
<name>A0A6J4S1A8_9ACTN</name>
<dbReference type="InterPro" id="IPR050553">
    <property type="entry name" value="Thioredoxin_ResA/DsbE_sf"/>
</dbReference>
<gene>
    <name evidence="1" type="ORF">AVDCRST_MAG45-321</name>
</gene>
<dbReference type="AlphaFoldDB" id="A0A6J4S1A8"/>
<sequence>MRIPPDSEIVAPEFAPELEWLNVAFLRVDKLLGRNAILVEFWDFARVNSLRTLPYLKGWNARYSPLGLKVIGVHTPGYSFGREHDAVARAVERLEIPYPVVLDPAGGVWQRYGNKGWPARFLFDRRARLRHVHFGEGEYLETELMIQEMLREIEPDVELPEPLDPLRPEEAPGVALEPQTADIVLPRDRDRLEIIRDWTDGEDYIEAKDAGGAVEASFDAGAAYAVLSGADLEPGVYESDGRVVAETPGVRLHGFQFLPRAPATA</sequence>
<dbReference type="InterPro" id="IPR036249">
    <property type="entry name" value="Thioredoxin-like_sf"/>
</dbReference>
<protein>
    <submittedName>
        <fullName evidence="1">Uncharacterized protein</fullName>
    </submittedName>
</protein>
<dbReference type="PANTHER" id="PTHR42852">
    <property type="entry name" value="THIOL:DISULFIDE INTERCHANGE PROTEIN DSBE"/>
    <property type="match status" value="1"/>
</dbReference>
<organism evidence="1">
    <name type="scientific">uncultured Solirubrobacterales bacterium</name>
    <dbReference type="NCBI Taxonomy" id="768556"/>
    <lineage>
        <taxon>Bacteria</taxon>
        <taxon>Bacillati</taxon>
        <taxon>Actinomycetota</taxon>
        <taxon>Thermoleophilia</taxon>
        <taxon>Solirubrobacterales</taxon>
        <taxon>environmental samples</taxon>
    </lineage>
</organism>
<proteinExistence type="predicted"/>
<dbReference type="EMBL" id="CADCVU010000028">
    <property type="protein sequence ID" value="CAA9483716.1"/>
    <property type="molecule type" value="Genomic_DNA"/>
</dbReference>
<accession>A0A6J4S1A8</accession>
<dbReference type="SUPFAM" id="SSF52833">
    <property type="entry name" value="Thioredoxin-like"/>
    <property type="match status" value="1"/>
</dbReference>
<dbReference type="Gene3D" id="3.40.30.10">
    <property type="entry name" value="Glutaredoxin"/>
    <property type="match status" value="1"/>
</dbReference>
<evidence type="ECO:0000313" key="1">
    <source>
        <dbReference type="EMBL" id="CAA9483716.1"/>
    </source>
</evidence>